<gene>
    <name evidence="1" type="ORF">Patl1_05806</name>
</gene>
<keyword evidence="2" id="KW-1185">Reference proteome</keyword>
<comment type="caution">
    <text evidence="1">The sequence shown here is derived from an EMBL/GenBank/DDBJ whole genome shotgun (WGS) entry which is preliminary data.</text>
</comment>
<dbReference type="EMBL" id="CM047899">
    <property type="protein sequence ID" value="KAJ0102565.1"/>
    <property type="molecule type" value="Genomic_DNA"/>
</dbReference>
<organism evidence="1 2">
    <name type="scientific">Pistacia atlantica</name>
    <dbReference type="NCBI Taxonomy" id="434234"/>
    <lineage>
        <taxon>Eukaryota</taxon>
        <taxon>Viridiplantae</taxon>
        <taxon>Streptophyta</taxon>
        <taxon>Embryophyta</taxon>
        <taxon>Tracheophyta</taxon>
        <taxon>Spermatophyta</taxon>
        <taxon>Magnoliopsida</taxon>
        <taxon>eudicotyledons</taxon>
        <taxon>Gunneridae</taxon>
        <taxon>Pentapetalae</taxon>
        <taxon>rosids</taxon>
        <taxon>malvids</taxon>
        <taxon>Sapindales</taxon>
        <taxon>Anacardiaceae</taxon>
        <taxon>Pistacia</taxon>
    </lineage>
</organism>
<evidence type="ECO:0000313" key="2">
    <source>
        <dbReference type="Proteomes" id="UP001164250"/>
    </source>
</evidence>
<name>A0ACC1BUF5_9ROSI</name>
<protein>
    <submittedName>
        <fullName evidence="1">Uncharacterized protein</fullName>
    </submittedName>
</protein>
<evidence type="ECO:0000313" key="1">
    <source>
        <dbReference type="EMBL" id="KAJ0102565.1"/>
    </source>
</evidence>
<reference evidence="2" key="1">
    <citation type="journal article" date="2023" name="G3 (Bethesda)">
        <title>Genome assembly and association tests identify interacting loci associated with vigor, precocity, and sex in interspecific pistachio rootstocks.</title>
        <authorList>
            <person name="Palmer W."/>
            <person name="Jacygrad E."/>
            <person name="Sagayaradj S."/>
            <person name="Cavanaugh K."/>
            <person name="Han R."/>
            <person name="Bertier L."/>
            <person name="Beede B."/>
            <person name="Kafkas S."/>
            <person name="Golino D."/>
            <person name="Preece J."/>
            <person name="Michelmore R."/>
        </authorList>
    </citation>
    <scope>NUCLEOTIDE SEQUENCE [LARGE SCALE GENOMIC DNA]</scope>
</reference>
<proteinExistence type="predicted"/>
<dbReference type="Proteomes" id="UP001164250">
    <property type="component" value="Chromosome 3"/>
</dbReference>
<sequence length="271" mass="31058">MLQILGNLGMSLFSTSAKGSASAPHALGFQKYVHSTSQKDFENGRNSRPMDFVRDSRPTDFVRDSRPMDFGRDSRPMNFGRDSRPMNFGRDSRPMDFVRDSRPMDFGRDSRPMNFGRDSRPMDFVRGVIEEDGSGFRRQSQYPRYSVEQNADVVHMKFLFNNTFVTVTDSKGNKKMGASWGCLPELKGAVRMSRYAPDATAEHVGRLAKNMGLKSFVMKVNGFTYFRKKKQAILSFREGFGNSRNQSPIVYIEDTTRKPHNGCRLRKQRRI</sequence>
<accession>A0ACC1BUF5</accession>